<dbReference type="GO" id="GO:0004519">
    <property type="term" value="F:endonuclease activity"/>
    <property type="evidence" value="ECO:0007669"/>
    <property type="project" value="UniProtKB-KW"/>
</dbReference>
<dbReference type="GO" id="GO:0003964">
    <property type="term" value="F:RNA-directed DNA polymerase activity"/>
    <property type="evidence" value="ECO:0007669"/>
    <property type="project" value="UniProtKB-KW"/>
</dbReference>
<keyword evidence="10" id="KW-1185">Reference proteome</keyword>
<dbReference type="PANTHER" id="PTHR34072:SF52">
    <property type="entry name" value="RIBONUCLEASE H"/>
    <property type="match status" value="1"/>
</dbReference>
<dbReference type="PROSITE" id="PS50088">
    <property type="entry name" value="ANK_REPEAT"/>
    <property type="match status" value="1"/>
</dbReference>
<dbReference type="AlphaFoldDB" id="A0A6H5IYF5"/>
<dbReference type="EMBL" id="CADCXV010001312">
    <property type="protein sequence ID" value="CAB0043353.1"/>
    <property type="molecule type" value="Genomic_DNA"/>
</dbReference>
<gene>
    <name evidence="9" type="ORF">TBRA_LOCUS14941</name>
</gene>
<accession>A0A6H5IYF5</accession>
<sequence>MQKKFCRPCRELLLWQTVTKRPDDLAVDPGHPDYPYYEAIQRYLKYYVLKSHEKRPGTPFVAPPVLPVHQHNDNIDQLGMLPMHMKVALCDQFGRYNDVKAFLESGQDPNLVVRATSESPLHLALVHNNRDVAALLLRCGADPNWANEEGSTPLHIICEGEHETHKRFGSKTIPTPITIKCSRALECAKEEKQPMTFYDYIKCSSWRSRNSTQRGSRRRKCLTSAPNPDIPDFSKPFILTTDASDLAIGAVLSQEKEGFEHPIGYLSRVLNKQRLTTSTTEKECLAALYAMYQYRPYLLGRPFTLVADHEPLNWMQQSKRSGTKTNAMDVQIHRISIHV</sequence>
<dbReference type="PANTHER" id="PTHR34072">
    <property type="entry name" value="ENZYMATIC POLYPROTEIN-RELATED"/>
    <property type="match status" value="1"/>
</dbReference>
<protein>
    <recommendedName>
        <fullName evidence="8">Reverse transcriptase RNase H-like domain-containing protein</fullName>
    </recommendedName>
</protein>
<reference evidence="9 10" key="1">
    <citation type="submission" date="2020-02" db="EMBL/GenBank/DDBJ databases">
        <authorList>
            <person name="Ferguson B K."/>
        </authorList>
    </citation>
    <scope>NUCLEOTIDE SEQUENCE [LARGE SCALE GENOMIC DNA]</scope>
</reference>
<feature type="domain" description="Reverse transcriptase RNase H-like" evidence="8">
    <location>
        <begin position="232"/>
        <end position="321"/>
    </location>
</feature>
<keyword evidence="3" id="KW-0540">Nuclease</keyword>
<dbReference type="Proteomes" id="UP000479190">
    <property type="component" value="Unassembled WGS sequence"/>
</dbReference>
<keyword evidence="7" id="KW-0040">ANK repeat</keyword>
<keyword evidence="1" id="KW-0808">Transferase</keyword>
<dbReference type="InterPro" id="IPR041373">
    <property type="entry name" value="RT_RNaseH"/>
</dbReference>
<evidence type="ECO:0000256" key="1">
    <source>
        <dbReference type="ARBA" id="ARBA00022679"/>
    </source>
</evidence>
<evidence type="ECO:0000256" key="5">
    <source>
        <dbReference type="ARBA" id="ARBA00022801"/>
    </source>
</evidence>
<proteinExistence type="predicted"/>
<evidence type="ECO:0000256" key="3">
    <source>
        <dbReference type="ARBA" id="ARBA00022722"/>
    </source>
</evidence>
<dbReference type="CDD" id="cd09274">
    <property type="entry name" value="RNase_HI_RT_Ty3"/>
    <property type="match status" value="1"/>
</dbReference>
<evidence type="ECO:0000256" key="2">
    <source>
        <dbReference type="ARBA" id="ARBA00022695"/>
    </source>
</evidence>
<keyword evidence="2" id="KW-0548">Nucleotidyltransferase</keyword>
<evidence type="ECO:0000256" key="7">
    <source>
        <dbReference type="PROSITE-ProRule" id="PRU00023"/>
    </source>
</evidence>
<dbReference type="InterPro" id="IPR002110">
    <property type="entry name" value="Ankyrin_rpt"/>
</dbReference>
<organism evidence="9 10">
    <name type="scientific">Trichogramma brassicae</name>
    <dbReference type="NCBI Taxonomy" id="86971"/>
    <lineage>
        <taxon>Eukaryota</taxon>
        <taxon>Metazoa</taxon>
        <taxon>Ecdysozoa</taxon>
        <taxon>Arthropoda</taxon>
        <taxon>Hexapoda</taxon>
        <taxon>Insecta</taxon>
        <taxon>Pterygota</taxon>
        <taxon>Neoptera</taxon>
        <taxon>Endopterygota</taxon>
        <taxon>Hymenoptera</taxon>
        <taxon>Apocrita</taxon>
        <taxon>Proctotrupomorpha</taxon>
        <taxon>Chalcidoidea</taxon>
        <taxon>Trichogrammatidae</taxon>
        <taxon>Trichogramma</taxon>
    </lineage>
</organism>
<dbReference type="Pfam" id="PF17917">
    <property type="entry name" value="RT_RNaseH"/>
    <property type="match status" value="1"/>
</dbReference>
<evidence type="ECO:0000313" key="10">
    <source>
        <dbReference type="Proteomes" id="UP000479190"/>
    </source>
</evidence>
<keyword evidence="5" id="KW-0378">Hydrolase</keyword>
<dbReference type="GO" id="GO:0016787">
    <property type="term" value="F:hydrolase activity"/>
    <property type="evidence" value="ECO:0007669"/>
    <property type="project" value="UniProtKB-KW"/>
</dbReference>
<dbReference type="SMART" id="SM00248">
    <property type="entry name" value="ANK"/>
    <property type="match status" value="1"/>
</dbReference>
<keyword evidence="4" id="KW-0255">Endonuclease</keyword>
<dbReference type="Pfam" id="PF12796">
    <property type="entry name" value="Ank_2"/>
    <property type="match status" value="1"/>
</dbReference>
<dbReference type="PROSITE" id="PS50297">
    <property type="entry name" value="ANK_REP_REGION"/>
    <property type="match status" value="1"/>
</dbReference>
<name>A0A6H5IYF5_9HYME</name>
<dbReference type="Gene3D" id="1.25.40.20">
    <property type="entry name" value="Ankyrin repeat-containing domain"/>
    <property type="match status" value="1"/>
</dbReference>
<evidence type="ECO:0000256" key="6">
    <source>
        <dbReference type="ARBA" id="ARBA00022918"/>
    </source>
</evidence>
<feature type="repeat" description="ANK" evidence="7">
    <location>
        <begin position="116"/>
        <end position="148"/>
    </location>
</feature>
<keyword evidence="6" id="KW-0695">RNA-directed DNA polymerase</keyword>
<dbReference type="SUPFAM" id="SSF56672">
    <property type="entry name" value="DNA/RNA polymerases"/>
    <property type="match status" value="1"/>
</dbReference>
<evidence type="ECO:0000259" key="8">
    <source>
        <dbReference type="Pfam" id="PF17917"/>
    </source>
</evidence>
<dbReference type="FunFam" id="3.10.20.370:FF:000001">
    <property type="entry name" value="Retrovirus-related Pol polyprotein from transposon 17.6-like protein"/>
    <property type="match status" value="1"/>
</dbReference>
<dbReference type="InterPro" id="IPR043502">
    <property type="entry name" value="DNA/RNA_pol_sf"/>
</dbReference>
<dbReference type="SUPFAM" id="SSF48403">
    <property type="entry name" value="Ankyrin repeat"/>
    <property type="match status" value="1"/>
</dbReference>
<dbReference type="Gene3D" id="3.10.20.370">
    <property type="match status" value="1"/>
</dbReference>
<dbReference type="OrthoDB" id="10063667at2759"/>
<evidence type="ECO:0000256" key="4">
    <source>
        <dbReference type="ARBA" id="ARBA00022759"/>
    </source>
</evidence>
<evidence type="ECO:0000313" key="9">
    <source>
        <dbReference type="EMBL" id="CAB0043353.1"/>
    </source>
</evidence>
<dbReference type="InterPro" id="IPR036770">
    <property type="entry name" value="Ankyrin_rpt-contain_sf"/>
</dbReference>